<evidence type="ECO:0000259" key="8">
    <source>
        <dbReference type="Pfam" id="PF21982"/>
    </source>
</evidence>
<dbReference type="Pfam" id="PF02631">
    <property type="entry name" value="RecX_HTH2"/>
    <property type="match status" value="1"/>
</dbReference>
<dbReference type="InterPro" id="IPR053926">
    <property type="entry name" value="RecX_HTH_1st"/>
</dbReference>
<evidence type="ECO:0000259" key="6">
    <source>
        <dbReference type="Pfam" id="PF02631"/>
    </source>
</evidence>
<comment type="similarity">
    <text evidence="2 5">Belongs to the RecX family.</text>
</comment>
<feature type="domain" description="RecX third three-helical" evidence="7">
    <location>
        <begin position="201"/>
        <end position="247"/>
    </location>
</feature>
<dbReference type="EMBL" id="JAGGLD010000003">
    <property type="protein sequence ID" value="MBP2001044.1"/>
    <property type="molecule type" value="Genomic_DNA"/>
</dbReference>
<accession>A0ABS4JKB9</accession>
<feature type="domain" description="RecX first three-helical" evidence="8">
    <location>
        <begin position="108"/>
        <end position="147"/>
    </location>
</feature>
<evidence type="ECO:0000256" key="2">
    <source>
        <dbReference type="ARBA" id="ARBA00009695"/>
    </source>
</evidence>
<evidence type="ECO:0000256" key="4">
    <source>
        <dbReference type="ARBA" id="ARBA00022490"/>
    </source>
</evidence>
<dbReference type="InterPro" id="IPR053924">
    <property type="entry name" value="RecX_HTH_2nd"/>
</dbReference>
<evidence type="ECO:0000259" key="7">
    <source>
        <dbReference type="Pfam" id="PF21981"/>
    </source>
</evidence>
<dbReference type="HAMAP" id="MF_01114">
    <property type="entry name" value="RecX"/>
    <property type="match status" value="1"/>
</dbReference>
<dbReference type="Pfam" id="PF21981">
    <property type="entry name" value="RecX_HTH3"/>
    <property type="match status" value="1"/>
</dbReference>
<evidence type="ECO:0000256" key="5">
    <source>
        <dbReference type="HAMAP-Rule" id="MF_01114"/>
    </source>
</evidence>
<organism evidence="9 10">
    <name type="scientific">Paenibacillus shirakamiensis</name>
    <dbReference type="NCBI Taxonomy" id="1265935"/>
    <lineage>
        <taxon>Bacteria</taxon>
        <taxon>Bacillati</taxon>
        <taxon>Bacillota</taxon>
        <taxon>Bacilli</taxon>
        <taxon>Bacillales</taxon>
        <taxon>Paenibacillaceae</taxon>
        <taxon>Paenibacillus</taxon>
    </lineage>
</organism>
<proteinExistence type="inferred from homology"/>
<dbReference type="PANTHER" id="PTHR33602:SF1">
    <property type="entry name" value="REGULATORY PROTEIN RECX FAMILY PROTEIN"/>
    <property type="match status" value="1"/>
</dbReference>
<dbReference type="Pfam" id="PF21982">
    <property type="entry name" value="RecX_HTH1"/>
    <property type="match status" value="1"/>
</dbReference>
<keyword evidence="4 5" id="KW-0963">Cytoplasm</keyword>
<dbReference type="PANTHER" id="PTHR33602">
    <property type="entry name" value="REGULATORY PROTEIN RECX FAMILY PROTEIN"/>
    <property type="match status" value="1"/>
</dbReference>
<evidence type="ECO:0000313" key="9">
    <source>
        <dbReference type="EMBL" id="MBP2001044.1"/>
    </source>
</evidence>
<comment type="function">
    <text evidence="5">Modulates RecA activity.</text>
</comment>
<reference evidence="9 10" key="1">
    <citation type="submission" date="2021-03" db="EMBL/GenBank/DDBJ databases">
        <title>Genomic Encyclopedia of Type Strains, Phase IV (KMG-IV): sequencing the most valuable type-strain genomes for metagenomic binning, comparative biology and taxonomic classification.</title>
        <authorList>
            <person name="Goeker M."/>
        </authorList>
    </citation>
    <scope>NUCLEOTIDE SEQUENCE [LARGE SCALE GENOMIC DNA]</scope>
    <source>
        <strain evidence="9 10">DSM 26806</strain>
    </source>
</reference>
<dbReference type="Gene3D" id="1.10.10.10">
    <property type="entry name" value="Winged helix-like DNA-binding domain superfamily/Winged helix DNA-binding domain"/>
    <property type="match status" value="3"/>
</dbReference>
<evidence type="ECO:0000256" key="1">
    <source>
        <dbReference type="ARBA" id="ARBA00004496"/>
    </source>
</evidence>
<evidence type="ECO:0000256" key="3">
    <source>
        <dbReference type="ARBA" id="ARBA00018111"/>
    </source>
</evidence>
<comment type="subcellular location">
    <subcellularLocation>
        <location evidence="1 5">Cytoplasm</location>
    </subcellularLocation>
</comment>
<protein>
    <recommendedName>
        <fullName evidence="3 5">Regulatory protein RecX</fullName>
    </recommendedName>
</protein>
<dbReference type="RefSeq" id="WP_245339179.1">
    <property type="nucleotide sequence ID" value="NZ_JAGGLD010000003.1"/>
</dbReference>
<dbReference type="InterPro" id="IPR053925">
    <property type="entry name" value="RecX_HTH_3rd"/>
</dbReference>
<keyword evidence="10" id="KW-1185">Reference proteome</keyword>
<dbReference type="InterPro" id="IPR003783">
    <property type="entry name" value="Regulatory_RecX"/>
</dbReference>
<comment type="caution">
    <text evidence="9">The sequence shown here is derived from an EMBL/GenBank/DDBJ whole genome shotgun (WGS) entry which is preliminary data.</text>
</comment>
<gene>
    <name evidence="5" type="primary">recX</name>
    <name evidence="9" type="ORF">J2Z69_002087</name>
</gene>
<name>A0ABS4JKB9_9BACL</name>
<feature type="domain" description="RecX second three-helical" evidence="6">
    <location>
        <begin position="154"/>
        <end position="195"/>
    </location>
</feature>
<dbReference type="InterPro" id="IPR036388">
    <property type="entry name" value="WH-like_DNA-bd_sf"/>
</dbReference>
<dbReference type="Proteomes" id="UP001519288">
    <property type="component" value="Unassembled WGS sequence"/>
</dbReference>
<sequence>MNKAKDLVNHGICDISDGLVPIDLELMDSEEEHGEEPDRLHGFPEDGEIEVTSVEVIKRPKNRFLIRFGEISVTVHEDILIKYRMTKGSLFTKKDLSNIIIADERQIAYVESLSYLSRKPRTALEIHRKLNEKGCEEQAIMETLQRLIKEGLIDDAMYAQEWANQRVRSRGKGKLWVRQELRQKGVSKPLIEEALSNVSEEDEYSSALALGRKKWRQTHGEPTDRKRKTGAFLLRRGYSSSLSSKVIRELLEEDSILLEEDEDYGHST</sequence>
<evidence type="ECO:0000313" key="10">
    <source>
        <dbReference type="Proteomes" id="UP001519288"/>
    </source>
</evidence>